<feature type="region of interest" description="Disordered" evidence="1">
    <location>
        <begin position="81"/>
        <end position="102"/>
    </location>
</feature>
<keyword evidence="3" id="KW-1185">Reference proteome</keyword>
<evidence type="ECO:0000313" key="3">
    <source>
        <dbReference type="Proteomes" id="UP000183413"/>
    </source>
</evidence>
<protein>
    <submittedName>
        <fullName evidence="2">Uncharacterized protein</fullName>
    </submittedName>
</protein>
<reference evidence="2 3" key="1">
    <citation type="submission" date="2016-10" db="EMBL/GenBank/DDBJ databases">
        <authorList>
            <person name="de Groot N.N."/>
        </authorList>
    </citation>
    <scope>NUCLEOTIDE SEQUENCE [LARGE SCALE GENOMIC DNA]</scope>
    <source>
        <strain evidence="2 3">DSM 43067</strain>
    </source>
</reference>
<dbReference type="EMBL" id="FOVH01000001">
    <property type="protein sequence ID" value="SFN18834.1"/>
    <property type="molecule type" value="Genomic_DNA"/>
</dbReference>
<feature type="region of interest" description="Disordered" evidence="1">
    <location>
        <begin position="1"/>
        <end position="24"/>
    </location>
</feature>
<organism evidence="2 3">
    <name type="scientific">Actinomadura madurae</name>
    <dbReference type="NCBI Taxonomy" id="1993"/>
    <lineage>
        <taxon>Bacteria</taxon>
        <taxon>Bacillati</taxon>
        <taxon>Actinomycetota</taxon>
        <taxon>Actinomycetes</taxon>
        <taxon>Streptosporangiales</taxon>
        <taxon>Thermomonosporaceae</taxon>
        <taxon>Actinomadura</taxon>
    </lineage>
</organism>
<evidence type="ECO:0000256" key="1">
    <source>
        <dbReference type="SAM" id="MobiDB-lite"/>
    </source>
</evidence>
<feature type="region of interest" description="Disordered" evidence="1">
    <location>
        <begin position="188"/>
        <end position="235"/>
    </location>
</feature>
<dbReference type="Proteomes" id="UP000183413">
    <property type="component" value="Unassembled WGS sequence"/>
</dbReference>
<dbReference type="STRING" id="1993.SAMN04489713_101592"/>
<dbReference type="AlphaFoldDB" id="A0A1I4WYL0"/>
<proteinExistence type="predicted"/>
<evidence type="ECO:0000313" key="2">
    <source>
        <dbReference type="EMBL" id="SFN18834.1"/>
    </source>
</evidence>
<dbReference type="InParanoid" id="A0A1I4WYL0"/>
<accession>A0A1I4WYL0</accession>
<name>A0A1I4WYL0_9ACTN</name>
<feature type="region of interest" description="Disordered" evidence="1">
    <location>
        <begin position="37"/>
        <end position="56"/>
    </location>
</feature>
<gene>
    <name evidence="2" type="ORF">SAMN04489713_101592</name>
</gene>
<sequence>MGPRFRVGRAWGHGGPRTRRWRPRGRARRFGWGAAGPAARVGAGARGEQGEVGRGRTMGGHAQVMLRNSLLRFFQTPTGLADGFGRGSGPTAGSTGTGPEETHRFTPGAGLVREGSRTPPAWVPGSALRRTRRCRCDPGGDMGPGAGPVSRVRTRGACVLCCGRRPVAGGRPGAARGHRRGSALSAMHAAGVRTGERERPGLAWRPPRHSRVPPDDAWSAPSSGGATRGSRRRHAAAGCAAWDRSAWWAPRGHGAWRAP</sequence>